<dbReference type="Proteomes" id="UP001189429">
    <property type="component" value="Unassembled WGS sequence"/>
</dbReference>
<gene>
    <name evidence="1" type="ORF">PCOR1329_LOCUS25620</name>
</gene>
<feature type="non-terminal residue" evidence="1">
    <location>
        <position position="1"/>
    </location>
</feature>
<dbReference type="EMBL" id="CAUYUJ010008978">
    <property type="protein sequence ID" value="CAK0825507.1"/>
    <property type="molecule type" value="Genomic_DNA"/>
</dbReference>
<evidence type="ECO:0000313" key="1">
    <source>
        <dbReference type="EMBL" id="CAK0825507.1"/>
    </source>
</evidence>
<organism evidence="1 2">
    <name type="scientific">Prorocentrum cordatum</name>
    <dbReference type="NCBI Taxonomy" id="2364126"/>
    <lineage>
        <taxon>Eukaryota</taxon>
        <taxon>Sar</taxon>
        <taxon>Alveolata</taxon>
        <taxon>Dinophyceae</taxon>
        <taxon>Prorocentrales</taxon>
        <taxon>Prorocentraceae</taxon>
        <taxon>Prorocentrum</taxon>
    </lineage>
</organism>
<protein>
    <submittedName>
        <fullName evidence="1">Uncharacterized protein</fullName>
    </submittedName>
</protein>
<comment type="caution">
    <text evidence="1">The sequence shown here is derived from an EMBL/GenBank/DDBJ whole genome shotgun (WGS) entry which is preliminary data.</text>
</comment>
<sequence length="115" mass="12022">AQEDEPRLLPLLGARVCGGVVGRLLPGARSGPAAAGEGGGAAGDLLCEVLATGAGTAAAHVQRPAAELTLKDDAVEQMLLLESRRQDEALLRYQRRLCGQLMAGQRRRYLGLPPP</sequence>
<keyword evidence="2" id="KW-1185">Reference proteome</keyword>
<reference evidence="1" key="1">
    <citation type="submission" date="2023-10" db="EMBL/GenBank/DDBJ databases">
        <authorList>
            <person name="Chen Y."/>
            <person name="Shah S."/>
            <person name="Dougan E. K."/>
            <person name="Thang M."/>
            <person name="Chan C."/>
        </authorList>
    </citation>
    <scope>NUCLEOTIDE SEQUENCE [LARGE SCALE GENOMIC DNA]</scope>
</reference>
<proteinExistence type="predicted"/>
<name>A0ABN9S1P4_9DINO</name>
<accession>A0ABN9S1P4</accession>
<evidence type="ECO:0000313" key="2">
    <source>
        <dbReference type="Proteomes" id="UP001189429"/>
    </source>
</evidence>